<keyword evidence="3" id="KW-1185">Reference proteome</keyword>
<name>A0A1T2XH50_9BACL</name>
<protein>
    <recommendedName>
        <fullName evidence="1">DUF4097 domain-containing protein</fullName>
    </recommendedName>
</protein>
<dbReference type="EMBL" id="MSZX01000003">
    <property type="protein sequence ID" value="OPA79219.1"/>
    <property type="molecule type" value="Genomic_DNA"/>
</dbReference>
<proteinExistence type="predicted"/>
<dbReference type="RefSeq" id="WP_078498219.1">
    <property type="nucleotide sequence ID" value="NZ_MSZX01000003.1"/>
</dbReference>
<dbReference type="Proteomes" id="UP000190188">
    <property type="component" value="Unassembled WGS sequence"/>
</dbReference>
<accession>A0A1T2XH50</accession>
<comment type="caution">
    <text evidence="2">The sequence shown here is derived from an EMBL/GenBank/DDBJ whole genome shotgun (WGS) entry which is preliminary data.</text>
</comment>
<dbReference type="OrthoDB" id="2836320at2"/>
<feature type="domain" description="DUF4097" evidence="1">
    <location>
        <begin position="17"/>
        <end position="247"/>
    </location>
</feature>
<evidence type="ECO:0000259" key="1">
    <source>
        <dbReference type="Pfam" id="PF13349"/>
    </source>
</evidence>
<dbReference type="InterPro" id="IPR025164">
    <property type="entry name" value="Toastrack_DUF4097"/>
</dbReference>
<dbReference type="Pfam" id="PF13349">
    <property type="entry name" value="DUF4097"/>
    <property type="match status" value="1"/>
</dbReference>
<evidence type="ECO:0000313" key="3">
    <source>
        <dbReference type="Proteomes" id="UP000190188"/>
    </source>
</evidence>
<organism evidence="2 3">
    <name type="scientific">Paenibacillus selenitireducens</name>
    <dbReference type="NCBI Taxonomy" id="1324314"/>
    <lineage>
        <taxon>Bacteria</taxon>
        <taxon>Bacillati</taxon>
        <taxon>Bacillota</taxon>
        <taxon>Bacilli</taxon>
        <taxon>Bacillales</taxon>
        <taxon>Paenibacillaceae</taxon>
        <taxon>Paenibacillus</taxon>
    </lineage>
</organism>
<reference evidence="2 3" key="1">
    <citation type="submission" date="2017-01" db="EMBL/GenBank/DDBJ databases">
        <title>Genome analysis of Paenibacillus selenitrireducens ES3-24.</title>
        <authorList>
            <person name="Xu D."/>
            <person name="Yao R."/>
            <person name="Zheng S."/>
        </authorList>
    </citation>
    <scope>NUCLEOTIDE SEQUENCE [LARGE SCALE GENOMIC DNA]</scope>
    <source>
        <strain evidence="2 3">ES3-24</strain>
    </source>
</reference>
<sequence>MLESRTIRKTQHFQDTISNISLAWLTGDIQIIKSDTDEIKIIQYANQGFSENKLFDARVENGTLNILDGRKRKLSFGIHVHRTLLELHLPAQSFQSFSIQGTGSHITIQDIQVTDCNCHITSGVVNCSGTITDLKVRAIGSHILGEQLSVQKVRLQATSSKIDLSGMFSVVDTQITGRSMRIESSSMIRRLHSVSTGASVNVVIPENDGFTLQYKQGSGQMKSEFPLVTQGNTHRYKNGESKESTLKAEVRGGKFTLLKS</sequence>
<dbReference type="Gene3D" id="2.160.20.120">
    <property type="match status" value="1"/>
</dbReference>
<evidence type="ECO:0000313" key="2">
    <source>
        <dbReference type="EMBL" id="OPA79219.1"/>
    </source>
</evidence>
<dbReference type="AlphaFoldDB" id="A0A1T2XH50"/>
<gene>
    <name evidence="2" type="ORF">BVG16_09000</name>
</gene>
<dbReference type="STRING" id="1324314.BVG16_09000"/>